<evidence type="ECO:0000313" key="2">
    <source>
        <dbReference type="EMBL" id="KZP30320.1"/>
    </source>
</evidence>
<feature type="region of interest" description="Disordered" evidence="1">
    <location>
        <begin position="175"/>
        <end position="195"/>
    </location>
</feature>
<accession>A0A166T879</accession>
<evidence type="ECO:0008006" key="4">
    <source>
        <dbReference type="Google" id="ProtNLM"/>
    </source>
</evidence>
<protein>
    <recommendedName>
        <fullName evidence="4">Ribosomal protein/NADH dehydrogenase domain-containing protein</fullName>
    </recommendedName>
</protein>
<evidence type="ECO:0000256" key="1">
    <source>
        <dbReference type="SAM" id="MobiDB-lite"/>
    </source>
</evidence>
<keyword evidence="3" id="KW-1185">Reference proteome</keyword>
<dbReference type="AlphaFoldDB" id="A0A166T879"/>
<proteinExistence type="predicted"/>
<gene>
    <name evidence="2" type="ORF">FIBSPDRAFT_850628</name>
</gene>
<dbReference type="OrthoDB" id="1696305at2759"/>
<reference evidence="2 3" key="1">
    <citation type="journal article" date="2016" name="Mol. Biol. Evol.">
        <title>Comparative Genomics of Early-Diverging Mushroom-Forming Fungi Provides Insights into the Origins of Lignocellulose Decay Capabilities.</title>
        <authorList>
            <person name="Nagy L.G."/>
            <person name="Riley R."/>
            <person name="Tritt A."/>
            <person name="Adam C."/>
            <person name="Daum C."/>
            <person name="Floudas D."/>
            <person name="Sun H."/>
            <person name="Yadav J.S."/>
            <person name="Pangilinan J."/>
            <person name="Larsson K.H."/>
            <person name="Matsuura K."/>
            <person name="Barry K."/>
            <person name="Labutti K."/>
            <person name="Kuo R."/>
            <person name="Ohm R.A."/>
            <person name="Bhattacharya S.S."/>
            <person name="Shirouzu T."/>
            <person name="Yoshinaga Y."/>
            <person name="Martin F.M."/>
            <person name="Grigoriev I.V."/>
            <person name="Hibbett D.S."/>
        </authorList>
    </citation>
    <scope>NUCLEOTIDE SEQUENCE [LARGE SCALE GENOMIC DNA]</scope>
    <source>
        <strain evidence="2 3">CBS 109695</strain>
    </source>
</reference>
<name>A0A166T879_9AGAM</name>
<sequence length="212" mass="22589">MPRRIRTIPGPSRLSGFLKQLTRAPRLVLSEDVTRLKLAYKFKGGDFAAKYFVKEELPRIRYANPALAIEVDKLDPTNPKQKAQKSAITLEFSNRPAQTISITHARSTGLLTALMALAGSPAWPEWVKQRTAKGEPIIPEPEAPAKPKAALATGPTAALSKKLPWRVKAPKAAAAKNAAVKGTGAPGGKQGSKGDIKELLGVADVGMPSLTA</sequence>
<evidence type="ECO:0000313" key="3">
    <source>
        <dbReference type="Proteomes" id="UP000076532"/>
    </source>
</evidence>
<dbReference type="STRING" id="436010.A0A166T879"/>
<dbReference type="EMBL" id="KV417494">
    <property type="protein sequence ID" value="KZP30320.1"/>
    <property type="molecule type" value="Genomic_DNA"/>
</dbReference>
<dbReference type="Proteomes" id="UP000076532">
    <property type="component" value="Unassembled WGS sequence"/>
</dbReference>
<organism evidence="2 3">
    <name type="scientific">Athelia psychrophila</name>
    <dbReference type="NCBI Taxonomy" id="1759441"/>
    <lineage>
        <taxon>Eukaryota</taxon>
        <taxon>Fungi</taxon>
        <taxon>Dikarya</taxon>
        <taxon>Basidiomycota</taxon>
        <taxon>Agaricomycotina</taxon>
        <taxon>Agaricomycetes</taxon>
        <taxon>Agaricomycetidae</taxon>
        <taxon>Atheliales</taxon>
        <taxon>Atheliaceae</taxon>
        <taxon>Athelia</taxon>
    </lineage>
</organism>